<keyword evidence="6" id="KW-1185">Reference proteome</keyword>
<evidence type="ECO:0000313" key="4">
    <source>
        <dbReference type="EMBL" id="CUX77415.1"/>
    </source>
</evidence>
<dbReference type="EMBL" id="CP015193">
    <property type="protein sequence ID" value="ASJ16660.1"/>
    <property type="molecule type" value="Genomic_DNA"/>
</dbReference>
<dbReference type="PANTHER" id="PTHR11820">
    <property type="entry name" value="ACYLPYRUVASE"/>
    <property type="match status" value="1"/>
</dbReference>
<keyword evidence="4" id="KW-0456">Lyase</keyword>
<dbReference type="GO" id="GO:0016853">
    <property type="term" value="F:isomerase activity"/>
    <property type="evidence" value="ECO:0007669"/>
    <property type="project" value="UniProtKB-KW"/>
</dbReference>
<dbReference type="GeneID" id="33322123"/>
<reference evidence="4" key="2">
    <citation type="submission" date="2016-01" db="EMBL/GenBank/DDBJ databases">
        <authorList>
            <person name="Oliw E.H."/>
        </authorList>
    </citation>
    <scope>NUCLEOTIDE SEQUENCE</scope>
    <source>
        <strain evidence="4">1</strain>
    </source>
</reference>
<dbReference type="Proteomes" id="UP000093069">
    <property type="component" value="Chromosome I"/>
</dbReference>
<evidence type="ECO:0000256" key="1">
    <source>
        <dbReference type="ARBA" id="ARBA00022723"/>
    </source>
</evidence>
<dbReference type="GO" id="GO:0046872">
    <property type="term" value="F:metal ion binding"/>
    <property type="evidence" value="ECO:0007669"/>
    <property type="project" value="UniProtKB-KW"/>
</dbReference>
<dbReference type="GO" id="GO:0019752">
    <property type="term" value="P:carboxylic acid metabolic process"/>
    <property type="evidence" value="ECO:0007669"/>
    <property type="project" value="UniProtKB-ARBA"/>
</dbReference>
<evidence type="ECO:0000259" key="2">
    <source>
        <dbReference type="Pfam" id="PF01557"/>
    </source>
</evidence>
<dbReference type="OrthoDB" id="6242at2157"/>
<dbReference type="Pfam" id="PF01557">
    <property type="entry name" value="FAA_hydrolase"/>
    <property type="match status" value="1"/>
</dbReference>
<name>A0A160VR90_9EURY</name>
<dbReference type="EMBL" id="LN999010">
    <property type="protein sequence ID" value="CUX77415.1"/>
    <property type="molecule type" value="Genomic_DNA"/>
</dbReference>
<keyword evidence="1" id="KW-0479">Metal-binding</keyword>
<dbReference type="AlphaFoldDB" id="A0A160VR90"/>
<sequence length="227" mass="25411">MSWVRLPFKDGYYEVRPTKIVALAKNYAEHAKEMNDEPPERPIFFLKPPSALIGPDSTIVLPRMSKRVDHEVELAVIIGKRAKKVPAEKAFDYILGYTILLDITARDLQDEARRLGHPWTLCKGFDTFAPIGPRIVDKKELDPSDLEIGLKVNGKLRQLGRTSQMIFKIPELIEYISSVMTLEPGDIIATGTPPGVGPLRHGDKIEAWIEGIGVLREDVIAEDSILC</sequence>
<organism evidence="4 5">
    <name type="scientific">Thermococcus chitonophagus</name>
    <dbReference type="NCBI Taxonomy" id="54262"/>
    <lineage>
        <taxon>Archaea</taxon>
        <taxon>Methanobacteriati</taxon>
        <taxon>Methanobacteriota</taxon>
        <taxon>Thermococci</taxon>
        <taxon>Thermococcales</taxon>
        <taxon>Thermococcaceae</taxon>
        <taxon>Thermococcus</taxon>
    </lineage>
</organism>
<dbReference type="STRING" id="54262.CHITON_0636"/>
<dbReference type="EC" id="4.1.1.68" evidence="4"/>
<evidence type="ECO:0000313" key="6">
    <source>
        <dbReference type="Proteomes" id="UP000250189"/>
    </source>
</evidence>
<dbReference type="Gene3D" id="3.90.850.10">
    <property type="entry name" value="Fumarylacetoacetase-like, C-terminal domain"/>
    <property type="match status" value="1"/>
</dbReference>
<proteinExistence type="predicted"/>
<dbReference type="GO" id="GO:0018773">
    <property type="term" value="F:acetylpyruvate hydrolase activity"/>
    <property type="evidence" value="ECO:0007669"/>
    <property type="project" value="TreeGrafter"/>
</dbReference>
<gene>
    <name evidence="3" type="ORF">A3L04_06045</name>
    <name evidence="4" type="ORF">CHITON_0636</name>
</gene>
<dbReference type="Proteomes" id="UP000250189">
    <property type="component" value="Chromosome"/>
</dbReference>
<dbReference type="GO" id="GO:0018800">
    <property type="term" value="F:5-oxopent-3-ene-1,2,5-tricarboxylate decarboxylase activity"/>
    <property type="evidence" value="ECO:0007669"/>
    <property type="project" value="UniProtKB-EC"/>
</dbReference>
<dbReference type="InterPro" id="IPR011234">
    <property type="entry name" value="Fumarylacetoacetase-like_C"/>
</dbReference>
<feature type="domain" description="Fumarylacetoacetase-like C-terminal" evidence="2">
    <location>
        <begin position="19"/>
        <end position="219"/>
    </location>
</feature>
<keyword evidence="4" id="KW-0413">Isomerase</keyword>
<dbReference type="FunFam" id="3.90.850.10:FF:000002">
    <property type="entry name" value="2-hydroxyhepta-2,4-diene-1,7-dioate isomerase"/>
    <property type="match status" value="1"/>
</dbReference>
<accession>A0A160VR90</accession>
<evidence type="ECO:0000313" key="3">
    <source>
        <dbReference type="EMBL" id="ASJ16660.1"/>
    </source>
</evidence>
<dbReference type="KEGG" id="tch:CHITON_0636"/>
<dbReference type="RefSeq" id="WP_068576698.1">
    <property type="nucleotide sequence ID" value="NZ_CP015193.1"/>
</dbReference>
<reference evidence="5" key="1">
    <citation type="submission" date="2016-01" db="EMBL/GenBank/DDBJ databases">
        <authorList>
            <person name="Vorgias C.E."/>
        </authorList>
    </citation>
    <scope>NUCLEOTIDE SEQUENCE [LARGE SCALE GENOMIC DNA]</scope>
</reference>
<protein>
    <submittedName>
        <fullName evidence="4">5-carboxymethyl-2-oxo-hex-3-ene-1,7-dioate decarboxylase / 2-hydroxyhepta-2,4-diene-1,7-dioate isomerase</fullName>
        <ecNumber evidence="4">4.1.1.68</ecNumber>
    </submittedName>
    <submittedName>
        <fullName evidence="3">Acylpyruvase</fullName>
    </submittedName>
</protein>
<dbReference type="InterPro" id="IPR036663">
    <property type="entry name" value="Fumarylacetoacetase_C_sf"/>
</dbReference>
<dbReference type="SUPFAM" id="SSF56529">
    <property type="entry name" value="FAH"/>
    <property type="match status" value="1"/>
</dbReference>
<evidence type="ECO:0000313" key="5">
    <source>
        <dbReference type="Proteomes" id="UP000093069"/>
    </source>
</evidence>
<dbReference type="PANTHER" id="PTHR11820:SF7">
    <property type="entry name" value="ACYLPYRUVASE FAHD1, MITOCHONDRIAL"/>
    <property type="match status" value="1"/>
</dbReference>
<reference evidence="3 6" key="3">
    <citation type="submission" date="2016-04" db="EMBL/GenBank/DDBJ databases">
        <title>Complete genome sequence of Thermococcus chitonophagus type strain GC74.</title>
        <authorList>
            <person name="Oger P.M."/>
        </authorList>
    </citation>
    <scope>NUCLEOTIDE SEQUENCE [LARGE SCALE GENOMIC DNA]</scope>
    <source>
        <strain evidence="3 6">GC74</strain>
    </source>
</reference>